<dbReference type="Gene3D" id="1.25.40.340">
    <property type="match status" value="1"/>
</dbReference>
<dbReference type="PANTHER" id="PTHR33434:SF4">
    <property type="entry name" value="PHOSPHATASE PROTEIN"/>
    <property type="match status" value="1"/>
</dbReference>
<proteinExistence type="predicted"/>
<evidence type="ECO:0000313" key="3">
    <source>
        <dbReference type="EMBL" id="GMA88780.1"/>
    </source>
</evidence>
<dbReference type="Proteomes" id="UP001157017">
    <property type="component" value="Unassembled WGS sequence"/>
</dbReference>
<name>A0ABQ6JPY7_9ACTN</name>
<dbReference type="EMBL" id="BSUZ01000001">
    <property type="protein sequence ID" value="GMA88780.1"/>
    <property type="molecule type" value="Genomic_DNA"/>
</dbReference>
<dbReference type="InterPro" id="IPR036117">
    <property type="entry name" value="DhaL_dom_sf"/>
</dbReference>
<evidence type="ECO:0000313" key="4">
    <source>
        <dbReference type="Proteomes" id="UP001157017"/>
    </source>
</evidence>
<dbReference type="InterPro" id="IPR004007">
    <property type="entry name" value="DhaL_dom"/>
</dbReference>
<dbReference type="PROSITE" id="PS51480">
    <property type="entry name" value="DHAL"/>
    <property type="match status" value="1"/>
</dbReference>
<gene>
    <name evidence="3" type="ORF">GCM10025868_40300</name>
</gene>
<organism evidence="3 4">
    <name type="scientific">Angustibacter aerolatus</name>
    <dbReference type="NCBI Taxonomy" id="1162965"/>
    <lineage>
        <taxon>Bacteria</taxon>
        <taxon>Bacillati</taxon>
        <taxon>Actinomycetota</taxon>
        <taxon>Actinomycetes</taxon>
        <taxon>Kineosporiales</taxon>
        <taxon>Kineosporiaceae</taxon>
    </lineage>
</organism>
<comment type="caution">
    <text evidence="3">The sequence shown here is derived from an EMBL/GenBank/DDBJ whole genome shotgun (WGS) entry which is preliminary data.</text>
</comment>
<dbReference type="SUPFAM" id="SSF101473">
    <property type="entry name" value="DhaL-like"/>
    <property type="match status" value="1"/>
</dbReference>
<feature type="domain" description="DhaL" evidence="2">
    <location>
        <begin position="8"/>
        <end position="114"/>
    </location>
</feature>
<protein>
    <recommendedName>
        <fullName evidence="2">DhaL domain-containing protein</fullName>
    </recommendedName>
</protein>
<feature type="region of interest" description="Disordered" evidence="1">
    <location>
        <begin position="95"/>
        <end position="114"/>
    </location>
</feature>
<reference evidence="4" key="1">
    <citation type="journal article" date="2019" name="Int. J. Syst. Evol. Microbiol.">
        <title>The Global Catalogue of Microorganisms (GCM) 10K type strain sequencing project: providing services to taxonomists for standard genome sequencing and annotation.</title>
        <authorList>
            <consortium name="The Broad Institute Genomics Platform"/>
            <consortium name="The Broad Institute Genome Sequencing Center for Infectious Disease"/>
            <person name="Wu L."/>
            <person name="Ma J."/>
        </authorList>
    </citation>
    <scope>NUCLEOTIDE SEQUENCE [LARGE SCALE GENOMIC DNA]</scope>
    <source>
        <strain evidence="4">NBRC 108730</strain>
    </source>
</reference>
<dbReference type="InterPro" id="IPR050270">
    <property type="entry name" value="DegV_domain_contain"/>
</dbReference>
<sequence length="114" mass="11456">MLDRLDAPAVRRWATTALSRLGAERAALDALNVYPVPDGDTGTNLHLTVQAAVAGLGSRPAEGDDAAGVADAMARGRCGARAAARASSSAACCGGGPTRCAPTPRAGPRRCATR</sequence>
<evidence type="ECO:0000256" key="1">
    <source>
        <dbReference type="SAM" id="MobiDB-lite"/>
    </source>
</evidence>
<accession>A0ABQ6JPY7</accession>
<evidence type="ECO:0000259" key="2">
    <source>
        <dbReference type="PROSITE" id="PS51480"/>
    </source>
</evidence>
<dbReference type="PANTHER" id="PTHR33434">
    <property type="entry name" value="DEGV DOMAIN-CONTAINING PROTEIN DR_1986-RELATED"/>
    <property type="match status" value="1"/>
</dbReference>
<keyword evidence="4" id="KW-1185">Reference proteome</keyword>